<evidence type="ECO:0000256" key="1">
    <source>
        <dbReference type="ARBA" id="ARBA00001913"/>
    </source>
</evidence>
<dbReference type="InterPro" id="IPR009448">
    <property type="entry name" value="UDP-g_GGtrans"/>
</dbReference>
<dbReference type="Pfam" id="PF06427">
    <property type="entry name" value="UDP-g_GGTase"/>
    <property type="match status" value="1"/>
</dbReference>
<protein>
    <submittedName>
        <fullName evidence="4">Unnamed protein product</fullName>
    </submittedName>
</protein>
<accession>A0A9W7DLV7</accession>
<sequence>MPNTTRKLLNVASADQLKVVEEYELRSRLSTVYDLLKKNDIISIGDLDEFDSFDVLSSLITNSYFFDNEEYFVGSVSPRYKIGYLNPATSINLESTGKSLIHISLVIDPINEMSQKLLAFLELFESMDFVSVSVYMVPHAELEKIKIQRFYRGTFPSKPTFSANGQVDESHSHIIFDKVPEKTLFTLDVDVPQSWIVSIKEANTDLDNVKLDISGPAEGVYELNNLLIEGYTRQKKKEGVPPAGLSVELVDIEEKSTYSDTNIMQNLGYMQLKANPGVWKFGIKGGSEGSEEYSLLDSFKVFKRIRDLNLSQEKAKKFVELSVLDLSGSVIYPVFNKIETAQERKELDSLYRRGSSFGGFFKGLLSSSSTPRKSKQASINIFTLASGHLYERFLGIMTASVRAHTNETVKFWLLENYMSPKLKSELPILAEHYKFEYELITYKWPAWLTSQREKQRTIWGYKILFLDVLFPQDLEKVIFVDSDQIIRTDLKELVDLDLEGAPYGYTPMCDSRTEMEGFRFWKTGYWKRTLYDQGLKYHISALYVVDLNKFRSIRAGDKLRQHYQGLSRDPESLSNLDQDLPNDLQTVIKIHSLPQEWLWCETWCSDDALKTARTIDLCNNPLTKEPKLVRARRQIPEWVEYDSEIASLLDEDPTHIDESAKTPVEETVFLNEKEANEEDEYDVADLDQDDEEKTISEHDEL</sequence>
<evidence type="ECO:0000259" key="3">
    <source>
        <dbReference type="Pfam" id="PF18404"/>
    </source>
</evidence>
<organism evidence="4 5">
    <name type="scientific">Ambrosiozyma monospora</name>
    <name type="common">Yeast</name>
    <name type="synonym">Endomycopsis monosporus</name>
    <dbReference type="NCBI Taxonomy" id="43982"/>
    <lineage>
        <taxon>Eukaryota</taxon>
        <taxon>Fungi</taxon>
        <taxon>Dikarya</taxon>
        <taxon>Ascomycota</taxon>
        <taxon>Saccharomycotina</taxon>
        <taxon>Pichiomycetes</taxon>
        <taxon>Pichiales</taxon>
        <taxon>Pichiaceae</taxon>
        <taxon>Ambrosiozyma</taxon>
    </lineage>
</organism>
<dbReference type="PANTHER" id="PTHR11226">
    <property type="entry name" value="UDP-GLUCOSE GLYCOPROTEIN:GLUCOSYLTRANSFERASE"/>
    <property type="match status" value="1"/>
</dbReference>
<name>A0A9W7DLV7_AMBMO</name>
<dbReference type="OrthoDB" id="27683at2759"/>
<evidence type="ECO:0000256" key="2">
    <source>
        <dbReference type="SAM" id="MobiDB-lite"/>
    </source>
</evidence>
<dbReference type="InterPro" id="IPR029044">
    <property type="entry name" value="Nucleotide-diphossugar_trans"/>
</dbReference>
<evidence type="ECO:0000313" key="5">
    <source>
        <dbReference type="Proteomes" id="UP001165063"/>
    </source>
</evidence>
<reference evidence="4" key="1">
    <citation type="submission" date="2023-04" db="EMBL/GenBank/DDBJ databases">
        <title>Ambrosiozyma monospora NBRC 1965.</title>
        <authorList>
            <person name="Ichikawa N."/>
            <person name="Sato H."/>
            <person name="Tonouchi N."/>
        </authorList>
    </citation>
    <scope>NUCLEOTIDE SEQUENCE</scope>
    <source>
        <strain evidence="4">NBRC 1965</strain>
    </source>
</reference>
<dbReference type="PANTHER" id="PTHR11226:SF0">
    <property type="entry name" value="UDP-GLUCOSE:GLYCOPROTEIN GLUCOSYLTRANSFERASE"/>
    <property type="match status" value="1"/>
</dbReference>
<dbReference type="GO" id="GO:0051082">
    <property type="term" value="F:unfolded protein binding"/>
    <property type="evidence" value="ECO:0007669"/>
    <property type="project" value="TreeGrafter"/>
</dbReference>
<feature type="domain" description="Glucosyltransferase 24 catalytic" evidence="3">
    <location>
        <begin position="379"/>
        <end position="647"/>
    </location>
</feature>
<dbReference type="GO" id="GO:0005783">
    <property type="term" value="C:endoplasmic reticulum"/>
    <property type="evidence" value="ECO:0007669"/>
    <property type="project" value="TreeGrafter"/>
</dbReference>
<feature type="region of interest" description="Disordered" evidence="2">
    <location>
        <begin position="652"/>
        <end position="701"/>
    </location>
</feature>
<dbReference type="GO" id="GO:0003980">
    <property type="term" value="F:UDP-glucose:glycoprotein glucosyltransferase activity"/>
    <property type="evidence" value="ECO:0007669"/>
    <property type="project" value="InterPro"/>
</dbReference>
<keyword evidence="5" id="KW-1185">Reference proteome</keyword>
<dbReference type="Pfam" id="PF18404">
    <property type="entry name" value="Glyco_transf_24"/>
    <property type="match status" value="1"/>
</dbReference>
<feature type="compositionally biased region" description="Acidic residues" evidence="2">
    <location>
        <begin position="675"/>
        <end position="692"/>
    </location>
</feature>
<proteinExistence type="predicted"/>
<dbReference type="SUPFAM" id="SSF53448">
    <property type="entry name" value="Nucleotide-diphospho-sugar transferases"/>
    <property type="match status" value="1"/>
</dbReference>
<dbReference type="InterPro" id="IPR040497">
    <property type="entry name" value="Glyco_transf_24"/>
</dbReference>
<dbReference type="AlphaFoldDB" id="A0A9W7DLV7"/>
<dbReference type="CDD" id="cd06432">
    <property type="entry name" value="GT8_HUGT1_C_like"/>
    <property type="match status" value="1"/>
</dbReference>
<dbReference type="GO" id="GO:0036503">
    <property type="term" value="P:ERAD pathway"/>
    <property type="evidence" value="ECO:0007669"/>
    <property type="project" value="TreeGrafter"/>
</dbReference>
<dbReference type="Gene3D" id="3.90.550.10">
    <property type="entry name" value="Spore Coat Polysaccharide Biosynthesis Protein SpsA, Chain A"/>
    <property type="match status" value="1"/>
</dbReference>
<comment type="cofactor">
    <cofactor evidence="1">
        <name>Ca(2+)</name>
        <dbReference type="ChEBI" id="CHEBI:29108"/>
    </cofactor>
</comment>
<evidence type="ECO:0000313" key="4">
    <source>
        <dbReference type="EMBL" id="GMG40097.1"/>
    </source>
</evidence>
<gene>
    <name evidence="4" type="ORF">Amon01_000588400</name>
</gene>
<comment type="caution">
    <text evidence="4">The sequence shown here is derived from an EMBL/GenBank/DDBJ whole genome shotgun (WGS) entry which is preliminary data.</text>
</comment>
<dbReference type="GO" id="GO:0018279">
    <property type="term" value="P:protein N-linked glycosylation via asparagine"/>
    <property type="evidence" value="ECO:0007669"/>
    <property type="project" value="TreeGrafter"/>
</dbReference>
<dbReference type="Proteomes" id="UP001165063">
    <property type="component" value="Unassembled WGS sequence"/>
</dbReference>
<dbReference type="EMBL" id="BSXU01003443">
    <property type="protein sequence ID" value="GMG40097.1"/>
    <property type="molecule type" value="Genomic_DNA"/>
</dbReference>
<feature type="compositionally biased region" description="Basic and acidic residues" evidence="2">
    <location>
        <begin position="652"/>
        <end position="664"/>
    </location>
</feature>